<proteinExistence type="predicted"/>
<sequence length="21" mass="2522">MHSTTSVTERSLFPYFNPYFP</sequence>
<dbReference type="AlphaFoldDB" id="A0A9W4DD99"/>
<evidence type="ECO:0000313" key="2">
    <source>
        <dbReference type="Proteomes" id="UP000683417"/>
    </source>
</evidence>
<dbReference type="Proteomes" id="UP000683417">
    <property type="component" value="Unassembled WGS sequence"/>
</dbReference>
<gene>
    <name evidence="1" type="ORF">BGTH12_LOCUS7640</name>
</gene>
<name>A0A9W4DD99_BLUGR</name>
<reference evidence="1" key="1">
    <citation type="submission" date="2020-10" db="EMBL/GenBank/DDBJ databases">
        <authorList>
            <person name="Muller C M."/>
        </authorList>
    </citation>
    <scope>NUCLEOTIDE SEQUENCE</scope>
    <source>
        <strain evidence="1">THUN-12</strain>
    </source>
</reference>
<accession>A0A9W4DD99</accession>
<dbReference type="EMBL" id="CAJHIT010000010">
    <property type="protein sequence ID" value="CAD6506282.1"/>
    <property type="molecule type" value="Genomic_DNA"/>
</dbReference>
<organism evidence="1 2">
    <name type="scientific">Blumeria graminis f. sp. triticale</name>
    <dbReference type="NCBI Taxonomy" id="1689686"/>
    <lineage>
        <taxon>Eukaryota</taxon>
        <taxon>Fungi</taxon>
        <taxon>Dikarya</taxon>
        <taxon>Ascomycota</taxon>
        <taxon>Pezizomycotina</taxon>
        <taxon>Leotiomycetes</taxon>
        <taxon>Erysiphales</taxon>
        <taxon>Erysiphaceae</taxon>
        <taxon>Blumeria</taxon>
    </lineage>
</organism>
<comment type="caution">
    <text evidence="1">The sequence shown here is derived from an EMBL/GenBank/DDBJ whole genome shotgun (WGS) entry which is preliminary data.</text>
</comment>
<evidence type="ECO:0000313" key="1">
    <source>
        <dbReference type="EMBL" id="CAD6506282.1"/>
    </source>
</evidence>
<protein>
    <submittedName>
        <fullName evidence="1">BgTH12-07209</fullName>
    </submittedName>
</protein>